<proteinExistence type="predicted"/>
<dbReference type="InterPro" id="IPR015915">
    <property type="entry name" value="Kelch-typ_b-propeller"/>
</dbReference>
<dbReference type="InterPro" id="IPR011043">
    <property type="entry name" value="Gal_Oxase/kelch_b-propeller"/>
</dbReference>
<evidence type="ECO:0000313" key="1">
    <source>
        <dbReference type="EMBL" id="MBB6126719.1"/>
    </source>
</evidence>
<dbReference type="SUPFAM" id="SSF50965">
    <property type="entry name" value="Galactose oxidase, central domain"/>
    <property type="match status" value="1"/>
</dbReference>
<sequence length="871" mass="99854">MKLPSYCYKFTLFCFLIIILFNLKGWGQQSYGLGFYSHDVVADQRTSLDLFPGQGFSPAQNFRLSFEVSFLPDKVDYFGYIFRIIENGSRNIDLIYNKRDMVTDAPDTDHDHFKLVIDDRFTKIGFDILQKQLLSQWNKIILEFDIDHDQLLLYVNGRKYVEPYARLSKNGIYKLCFGINNYPNFKTNDAPPFKLRNIKIDVGNQPRFYWPLNEAQGSVARDILSNQQSTVNHPLWVRSLHHNWAQIKTVKAQGMASMAFNPLTAEVYVIGSDSLWSISAKNGKHTAAAYSNGKFNLKPSNESLFNIYDHKLYNYYIDHKNATVATYNFNAHTWSRDEPYFPIIDYWHSNNFFCAADTSLYVVAGYGQLTYKNNVQRYHIPTGKWTEITTRGDSFCPRYLAACGTTDSGRYAYFLGGYGSLSGQQMLNPKNIYDLIKYDVKNRTFKKIYSLKTPDEDFALANSMIIDEKAQTFTALSFSNHKYNAYLQLMIGSLNHPSYHTIGSKIPFNFFDTHAFANLYYSNLTQQFIAVTLCRSADNVSTVSVFTLSSPPDAQPLAVALPTNQSGIKYYITVLSLILVAVTGFVYYKRRKSVLQPNASITTGSVNSEGHLSPTKQQQEITATVNTAATPQRTILLFGDLKLYTLKGDDITGQFTSLVKELFLVILIYSLRSGRGISPEKLIELLWFDKSETSAKNNRSANLSKLRSLLNQMEYVHLSKETGNWKIEIDFNEVYVDYHNYLQLMVNRKQINEEKITALIEITQRGDFLPSTDYPWLDQIKSDLSNEVIDILLQYASQISQEHDPEMLIKLANCIFNFDPVNEEAMTMKCKALSFLGKHSLAKSTFQAFNKEYLALYGEEFKKDFHLLLRQ</sequence>
<dbReference type="GO" id="GO:0006355">
    <property type="term" value="P:regulation of DNA-templated transcription"/>
    <property type="evidence" value="ECO:0007669"/>
    <property type="project" value="TreeGrafter"/>
</dbReference>
<name>A0A841J698_9SPHI</name>
<evidence type="ECO:0000313" key="2">
    <source>
        <dbReference type="Proteomes" id="UP000548326"/>
    </source>
</evidence>
<organism evidence="1 2">
    <name type="scientific">Mucilaginibacter lappiensis</name>
    <dbReference type="NCBI Taxonomy" id="354630"/>
    <lineage>
        <taxon>Bacteria</taxon>
        <taxon>Pseudomonadati</taxon>
        <taxon>Bacteroidota</taxon>
        <taxon>Sphingobacteriia</taxon>
        <taxon>Sphingobacteriales</taxon>
        <taxon>Sphingobacteriaceae</taxon>
        <taxon>Mucilaginibacter</taxon>
    </lineage>
</organism>
<gene>
    <name evidence="1" type="ORF">HDF22_000824</name>
</gene>
<dbReference type="AlphaFoldDB" id="A0A841J698"/>
<comment type="caution">
    <text evidence="1">The sequence shown here is derived from an EMBL/GenBank/DDBJ whole genome shotgun (WGS) entry which is preliminary data.</text>
</comment>
<reference evidence="1 2" key="1">
    <citation type="submission" date="2020-08" db="EMBL/GenBank/DDBJ databases">
        <title>Genomic Encyclopedia of Type Strains, Phase IV (KMG-V): Genome sequencing to study the core and pangenomes of soil and plant-associated prokaryotes.</title>
        <authorList>
            <person name="Whitman W."/>
        </authorList>
    </citation>
    <scope>NUCLEOTIDE SEQUENCE [LARGE SCALE GENOMIC DNA]</scope>
    <source>
        <strain evidence="1 2">MP601</strain>
    </source>
</reference>
<dbReference type="Gene3D" id="2.120.10.80">
    <property type="entry name" value="Kelch-type beta propeller"/>
    <property type="match status" value="1"/>
</dbReference>
<dbReference type="PANTHER" id="PTHR35807">
    <property type="entry name" value="TRANSCRIPTIONAL REGULATOR REDD-RELATED"/>
    <property type="match status" value="1"/>
</dbReference>
<protein>
    <submittedName>
        <fullName evidence="1">Two-component SAPR family response regulator</fullName>
    </submittedName>
</protein>
<dbReference type="EMBL" id="JACHCA010000002">
    <property type="protein sequence ID" value="MBB6126719.1"/>
    <property type="molecule type" value="Genomic_DNA"/>
</dbReference>
<dbReference type="InterPro" id="IPR051677">
    <property type="entry name" value="AfsR-DnrI-RedD_regulator"/>
</dbReference>
<dbReference type="PANTHER" id="PTHR35807:SF1">
    <property type="entry name" value="TRANSCRIPTIONAL REGULATOR REDD"/>
    <property type="match status" value="1"/>
</dbReference>
<dbReference type="GO" id="GO:0003677">
    <property type="term" value="F:DNA binding"/>
    <property type="evidence" value="ECO:0007669"/>
    <property type="project" value="TreeGrafter"/>
</dbReference>
<accession>A0A841J698</accession>
<dbReference type="RefSeq" id="WP_183585809.1">
    <property type="nucleotide sequence ID" value="NZ_JACHCA010000002.1"/>
</dbReference>
<dbReference type="Proteomes" id="UP000548326">
    <property type="component" value="Unassembled WGS sequence"/>
</dbReference>